<name>A0A2I0WK28_9ASPA</name>
<gene>
    <name evidence="1" type="ORF">MA16_Dca006060</name>
</gene>
<sequence length="71" mass="7919">MRETEGSLSKKPTSELSGVGFICSYKQTKYLIPTARQIRRPTPTRTLTASMNQFTSPSSTSMYSDNVNILL</sequence>
<evidence type="ECO:0000313" key="2">
    <source>
        <dbReference type="Proteomes" id="UP000233837"/>
    </source>
</evidence>
<dbReference type="Proteomes" id="UP000233837">
    <property type="component" value="Unassembled WGS sequence"/>
</dbReference>
<reference evidence="1 2" key="2">
    <citation type="journal article" date="2017" name="Nature">
        <title>The Apostasia genome and the evolution of orchids.</title>
        <authorList>
            <person name="Zhang G.Q."/>
            <person name="Liu K.W."/>
            <person name="Li Z."/>
            <person name="Lohaus R."/>
            <person name="Hsiao Y.Y."/>
            <person name="Niu S.C."/>
            <person name="Wang J.Y."/>
            <person name="Lin Y.C."/>
            <person name="Xu Q."/>
            <person name="Chen L.J."/>
            <person name="Yoshida K."/>
            <person name="Fujiwara S."/>
            <person name="Wang Z.W."/>
            <person name="Zhang Y.Q."/>
            <person name="Mitsuda N."/>
            <person name="Wang M."/>
            <person name="Liu G.H."/>
            <person name="Pecoraro L."/>
            <person name="Huang H.X."/>
            <person name="Xiao X.J."/>
            <person name="Lin M."/>
            <person name="Wu X.Y."/>
            <person name="Wu W.L."/>
            <person name="Chen Y.Y."/>
            <person name="Chang S.B."/>
            <person name="Sakamoto S."/>
            <person name="Ohme-Takagi M."/>
            <person name="Yagi M."/>
            <person name="Zeng S.J."/>
            <person name="Shen C.Y."/>
            <person name="Yeh C.M."/>
            <person name="Luo Y.B."/>
            <person name="Tsai W.C."/>
            <person name="Van de Peer Y."/>
            <person name="Liu Z.J."/>
        </authorList>
    </citation>
    <scope>NUCLEOTIDE SEQUENCE [LARGE SCALE GENOMIC DNA]</scope>
    <source>
        <tissue evidence="1">The whole plant</tissue>
    </source>
</reference>
<dbReference type="EMBL" id="KZ502564">
    <property type="protein sequence ID" value="PKU76013.1"/>
    <property type="molecule type" value="Genomic_DNA"/>
</dbReference>
<organism evidence="1 2">
    <name type="scientific">Dendrobium catenatum</name>
    <dbReference type="NCBI Taxonomy" id="906689"/>
    <lineage>
        <taxon>Eukaryota</taxon>
        <taxon>Viridiplantae</taxon>
        <taxon>Streptophyta</taxon>
        <taxon>Embryophyta</taxon>
        <taxon>Tracheophyta</taxon>
        <taxon>Spermatophyta</taxon>
        <taxon>Magnoliopsida</taxon>
        <taxon>Liliopsida</taxon>
        <taxon>Asparagales</taxon>
        <taxon>Orchidaceae</taxon>
        <taxon>Epidendroideae</taxon>
        <taxon>Malaxideae</taxon>
        <taxon>Dendrobiinae</taxon>
        <taxon>Dendrobium</taxon>
    </lineage>
</organism>
<protein>
    <submittedName>
        <fullName evidence="1">Uncharacterized protein</fullName>
    </submittedName>
</protein>
<accession>A0A2I0WK28</accession>
<reference evidence="1 2" key="1">
    <citation type="journal article" date="2016" name="Sci. Rep.">
        <title>The Dendrobium catenatum Lindl. genome sequence provides insights into polysaccharide synthase, floral development and adaptive evolution.</title>
        <authorList>
            <person name="Zhang G.Q."/>
            <person name="Xu Q."/>
            <person name="Bian C."/>
            <person name="Tsai W.C."/>
            <person name="Yeh C.M."/>
            <person name="Liu K.W."/>
            <person name="Yoshida K."/>
            <person name="Zhang L.S."/>
            <person name="Chang S.B."/>
            <person name="Chen F."/>
            <person name="Shi Y."/>
            <person name="Su Y.Y."/>
            <person name="Zhang Y.Q."/>
            <person name="Chen L.J."/>
            <person name="Yin Y."/>
            <person name="Lin M."/>
            <person name="Huang H."/>
            <person name="Deng H."/>
            <person name="Wang Z.W."/>
            <person name="Zhu S.L."/>
            <person name="Zhao X."/>
            <person name="Deng C."/>
            <person name="Niu S.C."/>
            <person name="Huang J."/>
            <person name="Wang M."/>
            <person name="Liu G.H."/>
            <person name="Yang H.J."/>
            <person name="Xiao X.J."/>
            <person name="Hsiao Y.Y."/>
            <person name="Wu W.L."/>
            <person name="Chen Y.Y."/>
            <person name="Mitsuda N."/>
            <person name="Ohme-Takagi M."/>
            <person name="Luo Y.B."/>
            <person name="Van de Peer Y."/>
            <person name="Liu Z.J."/>
        </authorList>
    </citation>
    <scope>NUCLEOTIDE SEQUENCE [LARGE SCALE GENOMIC DNA]</scope>
    <source>
        <tissue evidence="1">The whole plant</tissue>
    </source>
</reference>
<proteinExistence type="predicted"/>
<evidence type="ECO:0000313" key="1">
    <source>
        <dbReference type="EMBL" id="PKU76013.1"/>
    </source>
</evidence>
<keyword evidence="2" id="KW-1185">Reference proteome</keyword>
<dbReference type="AlphaFoldDB" id="A0A2I0WK28"/>